<dbReference type="EMBL" id="CP092625">
    <property type="protein sequence ID" value="UMM43931.1"/>
    <property type="molecule type" value="Genomic_DNA"/>
</dbReference>
<gene>
    <name evidence="2" type="ORF">L5515_019228</name>
</gene>
<dbReference type="Proteomes" id="UP000829354">
    <property type="component" value="Chromosome X"/>
</dbReference>
<feature type="coiled-coil region" evidence="1">
    <location>
        <begin position="165"/>
        <end position="259"/>
    </location>
</feature>
<evidence type="ECO:0000256" key="1">
    <source>
        <dbReference type="SAM" id="Coils"/>
    </source>
</evidence>
<organism evidence="2 3">
    <name type="scientific">Caenorhabditis briggsae</name>
    <dbReference type="NCBI Taxonomy" id="6238"/>
    <lineage>
        <taxon>Eukaryota</taxon>
        <taxon>Metazoa</taxon>
        <taxon>Ecdysozoa</taxon>
        <taxon>Nematoda</taxon>
        <taxon>Chromadorea</taxon>
        <taxon>Rhabditida</taxon>
        <taxon>Rhabditina</taxon>
        <taxon>Rhabditomorpha</taxon>
        <taxon>Rhabditoidea</taxon>
        <taxon>Rhabditidae</taxon>
        <taxon>Peloderinae</taxon>
        <taxon>Caenorhabditis</taxon>
    </lineage>
</organism>
<protein>
    <submittedName>
        <fullName evidence="2">Uncharacterized protein</fullName>
    </submittedName>
</protein>
<accession>A0AAE9JTF8</accession>
<keyword evidence="3" id="KW-1185">Reference proteome</keyword>
<name>A0AAE9JTF8_CAEBR</name>
<proteinExistence type="predicted"/>
<evidence type="ECO:0000313" key="2">
    <source>
        <dbReference type="EMBL" id="UMM43931.1"/>
    </source>
</evidence>
<dbReference type="AlphaFoldDB" id="A0AAE9JTF8"/>
<evidence type="ECO:0000313" key="3">
    <source>
        <dbReference type="Proteomes" id="UP000829354"/>
    </source>
</evidence>
<reference evidence="2 3" key="1">
    <citation type="submission" date="2022-04" db="EMBL/GenBank/DDBJ databases">
        <title>Chromosome-level reference genomes for two strains of Caenorhabditis briggsae: an improved platform for comparative genomics.</title>
        <authorList>
            <person name="Stevens L."/>
            <person name="Andersen E."/>
        </authorList>
    </citation>
    <scope>NUCLEOTIDE SEQUENCE [LARGE SCALE GENOMIC DNA]</scope>
    <source>
        <strain evidence="2">VX34</strain>
        <tissue evidence="2">Whole-organism</tissue>
    </source>
</reference>
<keyword evidence="1" id="KW-0175">Coiled coil</keyword>
<sequence length="355" mass="41826">MLQEHCLELNVQLRAFFVSPMVFLELLRLHIIIQLSPRRRRRPARTVRWSITTVGHAMEDSFDETHWEYKWFECGKGPECQFLGQTRGEMKDHWMLRWIGKMVDKLMGKAKDRPIEYMEYHHEIAPGESESDAEKERRFRNLEKAAHSQQKAEWDAEKEGIDQMADNFSDDMREQADLVKSLKKERDSLRMEMDAEKKAKEELFNAIGSMDKKAKQLEEELKTAKEEKQRKENEWKARKEDLEAQVRDAQVFMEKFQNLAQQFPRCQALPASLLQKARPGMSDEQEQLNGGKTDNMVTHNPLLAVVGKLVTRSYPEALLFLGTFFCHFHWFCWKLMVLEIDRGAQGRHQSYKSTQ</sequence>